<accession>A0A3L6R6Y4</accession>
<keyword evidence="4" id="KW-1185">Reference proteome</keyword>
<dbReference type="AlphaFoldDB" id="A0A3L6R6Y4"/>
<reference evidence="4" key="1">
    <citation type="journal article" date="2019" name="Nat. Commun.">
        <title>The genome of broomcorn millet.</title>
        <authorList>
            <person name="Zou C."/>
            <person name="Miki D."/>
            <person name="Li D."/>
            <person name="Tang Q."/>
            <person name="Xiao L."/>
            <person name="Rajput S."/>
            <person name="Deng P."/>
            <person name="Jia W."/>
            <person name="Huang R."/>
            <person name="Zhang M."/>
            <person name="Sun Y."/>
            <person name="Hu J."/>
            <person name="Fu X."/>
            <person name="Schnable P.S."/>
            <person name="Li F."/>
            <person name="Zhang H."/>
            <person name="Feng B."/>
            <person name="Zhu X."/>
            <person name="Liu R."/>
            <person name="Schnable J.C."/>
            <person name="Zhu J.-K."/>
            <person name="Zhang H."/>
        </authorList>
    </citation>
    <scope>NUCLEOTIDE SEQUENCE [LARGE SCALE GENOMIC DNA]</scope>
</reference>
<dbReference type="InterPro" id="IPR005162">
    <property type="entry name" value="Retrotrans_gag_dom"/>
</dbReference>
<sequence>MALKGPAQHWYTNIPKGHIHSWHQLRSKLLYSFRGLKPEELMSCDFHNCKQGEKETLQEYMQHFVKLRAKAPNVEEGNVIDVAIMGLRLGPCGEYLDRCKPWTVRKLFDIMQEYCKSDRGRRRMLEALNEEKKARTNQWSQLKPWHANQPKQHNKRPCLQRARNA</sequence>
<evidence type="ECO:0000259" key="2">
    <source>
        <dbReference type="Pfam" id="PF03732"/>
    </source>
</evidence>
<evidence type="ECO:0000256" key="1">
    <source>
        <dbReference type="SAM" id="MobiDB-lite"/>
    </source>
</evidence>
<dbReference type="Pfam" id="PF03732">
    <property type="entry name" value="Retrotrans_gag"/>
    <property type="match status" value="1"/>
</dbReference>
<dbReference type="PANTHER" id="PTHR33223">
    <property type="entry name" value="CCHC-TYPE DOMAIN-CONTAINING PROTEIN"/>
    <property type="match status" value="1"/>
</dbReference>
<feature type="region of interest" description="Disordered" evidence="1">
    <location>
        <begin position="133"/>
        <end position="165"/>
    </location>
</feature>
<gene>
    <name evidence="3" type="ORF">C2845_PM06G27760</name>
</gene>
<dbReference type="PANTHER" id="PTHR33223:SF8">
    <property type="entry name" value="OS04G0172440 PROTEIN"/>
    <property type="match status" value="1"/>
</dbReference>
<evidence type="ECO:0000313" key="4">
    <source>
        <dbReference type="Proteomes" id="UP000275267"/>
    </source>
</evidence>
<organism evidence="3 4">
    <name type="scientific">Panicum miliaceum</name>
    <name type="common">Proso millet</name>
    <name type="synonym">Broomcorn millet</name>
    <dbReference type="NCBI Taxonomy" id="4540"/>
    <lineage>
        <taxon>Eukaryota</taxon>
        <taxon>Viridiplantae</taxon>
        <taxon>Streptophyta</taxon>
        <taxon>Embryophyta</taxon>
        <taxon>Tracheophyta</taxon>
        <taxon>Spermatophyta</taxon>
        <taxon>Magnoliopsida</taxon>
        <taxon>Liliopsida</taxon>
        <taxon>Poales</taxon>
        <taxon>Poaceae</taxon>
        <taxon>PACMAD clade</taxon>
        <taxon>Panicoideae</taxon>
        <taxon>Panicodae</taxon>
        <taxon>Paniceae</taxon>
        <taxon>Panicinae</taxon>
        <taxon>Panicum</taxon>
        <taxon>Panicum sect. Panicum</taxon>
    </lineage>
</organism>
<proteinExistence type="predicted"/>
<protein>
    <submittedName>
        <fullName evidence="3">Polyprotein</fullName>
    </submittedName>
</protein>
<dbReference type="EMBL" id="PQIB02000009">
    <property type="protein sequence ID" value="RLM98609.1"/>
    <property type="molecule type" value="Genomic_DNA"/>
</dbReference>
<name>A0A3L6R6Y4_PANMI</name>
<dbReference type="Proteomes" id="UP000275267">
    <property type="component" value="Unassembled WGS sequence"/>
</dbReference>
<dbReference type="OrthoDB" id="1432783at2759"/>
<evidence type="ECO:0000313" key="3">
    <source>
        <dbReference type="EMBL" id="RLM98609.1"/>
    </source>
</evidence>
<comment type="caution">
    <text evidence="3">The sequence shown here is derived from an EMBL/GenBank/DDBJ whole genome shotgun (WGS) entry which is preliminary data.</text>
</comment>
<feature type="compositionally biased region" description="Basic residues" evidence="1">
    <location>
        <begin position="152"/>
        <end position="165"/>
    </location>
</feature>
<feature type="domain" description="Retrotransposon gag" evidence="2">
    <location>
        <begin position="2"/>
        <end position="88"/>
    </location>
</feature>